<protein>
    <submittedName>
        <fullName evidence="4">Uncharacterized protein</fullName>
    </submittedName>
</protein>
<dbReference type="Gene3D" id="2.60.40.10">
    <property type="entry name" value="Immunoglobulins"/>
    <property type="match status" value="1"/>
</dbReference>
<keyword evidence="3" id="KW-0732">Signal</keyword>
<evidence type="ECO:0000256" key="3">
    <source>
        <dbReference type="SAM" id="SignalP"/>
    </source>
</evidence>
<feature type="transmembrane region" description="Helical" evidence="2">
    <location>
        <begin position="232"/>
        <end position="252"/>
    </location>
</feature>
<dbReference type="SUPFAM" id="SSF117074">
    <property type="entry name" value="Hypothetical protein PA1324"/>
    <property type="match status" value="1"/>
</dbReference>
<feature type="signal peptide" evidence="3">
    <location>
        <begin position="1"/>
        <end position="24"/>
    </location>
</feature>
<name>A0ABS2SKX3_9MICO</name>
<proteinExistence type="predicted"/>
<dbReference type="InterPro" id="IPR013783">
    <property type="entry name" value="Ig-like_fold"/>
</dbReference>
<evidence type="ECO:0000256" key="1">
    <source>
        <dbReference type="SAM" id="MobiDB-lite"/>
    </source>
</evidence>
<keyword evidence="2" id="KW-0472">Membrane</keyword>
<feature type="compositionally biased region" description="Basic and acidic residues" evidence="1">
    <location>
        <begin position="209"/>
        <end position="220"/>
    </location>
</feature>
<evidence type="ECO:0000313" key="4">
    <source>
        <dbReference type="EMBL" id="MBM7816920.1"/>
    </source>
</evidence>
<keyword evidence="2" id="KW-0812">Transmembrane</keyword>
<feature type="compositionally biased region" description="Pro residues" evidence="1">
    <location>
        <begin position="184"/>
        <end position="203"/>
    </location>
</feature>
<keyword evidence="2" id="KW-1133">Transmembrane helix</keyword>
<dbReference type="Proteomes" id="UP000809290">
    <property type="component" value="Unassembled WGS sequence"/>
</dbReference>
<feature type="chain" id="PRO_5047171917" evidence="3">
    <location>
        <begin position="25"/>
        <end position="262"/>
    </location>
</feature>
<sequence>MKRNAVSLRKLTALLLVACSMVFAFSTVGASAAYATRVVGGPEAASADETDGTDVVKITISPGNPDDDHTPPSGSVVGVTIHMDRLRGVSGTDENDRNRIEGASIGEISSWPKDLSFSKTSDQNGTVKFTGLPKGIYLVTSSAPNDSYRAINPFLVSVPFYGSAQGTSPVEGVIVAKTHTPAETPTPPRETETPPPGSTPPPTETDTPEPPRKPGDEPRGSDQPLPVTGAQVAVLVLIAAGLIGCGFIIILVSKRKSEGGKK</sequence>
<comment type="caution">
    <text evidence="4">The sequence shown here is derived from an EMBL/GenBank/DDBJ whole genome shotgun (WGS) entry which is preliminary data.</text>
</comment>
<dbReference type="EMBL" id="JAFBCP010000001">
    <property type="protein sequence ID" value="MBM7816920.1"/>
    <property type="molecule type" value="Genomic_DNA"/>
</dbReference>
<evidence type="ECO:0000256" key="2">
    <source>
        <dbReference type="SAM" id="Phobius"/>
    </source>
</evidence>
<accession>A0ABS2SKX3</accession>
<feature type="region of interest" description="Disordered" evidence="1">
    <location>
        <begin position="179"/>
        <end position="225"/>
    </location>
</feature>
<gene>
    <name evidence="4" type="ORF">JOE56_001614</name>
</gene>
<keyword evidence="5" id="KW-1185">Reference proteome</keyword>
<dbReference type="RefSeq" id="WP_204515583.1">
    <property type="nucleotide sequence ID" value="NZ_JAFBCP010000001.1"/>
</dbReference>
<reference evidence="4 5" key="1">
    <citation type="submission" date="2021-01" db="EMBL/GenBank/DDBJ databases">
        <title>Sequencing the genomes of 1000 actinobacteria strains.</title>
        <authorList>
            <person name="Klenk H.-P."/>
        </authorList>
    </citation>
    <scope>NUCLEOTIDE SEQUENCE [LARGE SCALE GENOMIC DNA]</scope>
    <source>
        <strain evidence="4 5">DSM 13657</strain>
    </source>
</reference>
<organism evidence="4 5">
    <name type="scientific">Brevibacterium paucivorans</name>
    <dbReference type="NCBI Taxonomy" id="170994"/>
    <lineage>
        <taxon>Bacteria</taxon>
        <taxon>Bacillati</taxon>
        <taxon>Actinomycetota</taxon>
        <taxon>Actinomycetes</taxon>
        <taxon>Micrococcales</taxon>
        <taxon>Brevibacteriaceae</taxon>
        <taxon>Brevibacterium</taxon>
    </lineage>
</organism>
<evidence type="ECO:0000313" key="5">
    <source>
        <dbReference type="Proteomes" id="UP000809290"/>
    </source>
</evidence>